<reference evidence="4" key="1">
    <citation type="journal article" date="2017" name="Int. J. Syst. Evol. Microbiol.">
        <title>Notoacmeibacter marinus gen. nov., sp. nov., isolated from the gut of a limpet and proposal of Notoacmeibacteraceae fam. nov. in the order Rhizobiales of the class Alphaproteobacteria.</title>
        <authorList>
            <person name="Huang Z."/>
            <person name="Guo F."/>
            <person name="Lai Q."/>
        </authorList>
    </citation>
    <scope>NUCLEOTIDE SEQUENCE [LARGE SCALE GENOMIC DNA]</scope>
    <source>
        <strain evidence="4">XMTR2A4</strain>
    </source>
</reference>
<evidence type="ECO:0000313" key="3">
    <source>
        <dbReference type="EMBL" id="OXT01944.1"/>
    </source>
</evidence>
<keyword evidence="1" id="KW-0574">Periplasm</keyword>
<dbReference type="InterPro" id="IPR027020">
    <property type="entry name" value="YnjB"/>
</dbReference>
<name>A0A231V1F4_9HYPH</name>
<dbReference type="PIRSF" id="PIRSF029172">
    <property type="entry name" value="UCP029172_ABC_sbc_YnjB"/>
    <property type="match status" value="1"/>
</dbReference>
<organism evidence="3 4">
    <name type="scientific">Notoacmeibacter marinus</name>
    <dbReference type="NCBI Taxonomy" id="1876515"/>
    <lineage>
        <taxon>Bacteria</taxon>
        <taxon>Pseudomonadati</taxon>
        <taxon>Pseudomonadota</taxon>
        <taxon>Alphaproteobacteria</taxon>
        <taxon>Hyphomicrobiales</taxon>
        <taxon>Notoacmeibacteraceae</taxon>
        <taxon>Notoacmeibacter</taxon>
    </lineage>
</organism>
<evidence type="ECO:0000256" key="2">
    <source>
        <dbReference type="SAM" id="SignalP"/>
    </source>
</evidence>
<dbReference type="Pfam" id="PF13416">
    <property type="entry name" value="SBP_bac_8"/>
    <property type="match status" value="1"/>
</dbReference>
<dbReference type="InterPro" id="IPR006059">
    <property type="entry name" value="SBP"/>
</dbReference>
<dbReference type="PANTHER" id="PTHR42779:SF1">
    <property type="entry name" value="PROTEIN YNJB"/>
    <property type="match status" value="1"/>
</dbReference>
<dbReference type="EMBL" id="NBYO01000001">
    <property type="protein sequence ID" value="OXT01944.1"/>
    <property type="molecule type" value="Genomic_DNA"/>
</dbReference>
<sequence length="414" mass="44681">MTVGKAWLSTALFLVGLVANLNPALAENKAPSVTDWPAIEEAAKGQTVQWNAWGGAENINAYIDWVGDRMEALYGVSVNHVRLSDTAEAVSRVIAEKAAGRIDDGSVDLIWINGENFVAMKERGLLETPGWATALPNWEYVDVEGKPTVVTDFTVATDGLESPWGMAKLTFWHDTARTAAADLPASAKEIAAWLKDNPGRFTYPAPPDFVGSTFLKQLLAETAPKDIDLSQPATDETFPAATKAMFAMLDEMRPNLWRSGQRHPENYPAMKALLADGEIDILFAFNPGEASSGIAAGELPETVRPLPFPGGTLGNSHFVAVPFNAANREGALLLANFLISPEAQIRKENPEIWGDPTVLDVASLPEDDRKAFGALPLGVATPSPAETGPVLVEPHGSWQDRLEAEWEKRYVVGG</sequence>
<dbReference type="Gene3D" id="3.40.190.10">
    <property type="entry name" value="Periplasmic binding protein-like II"/>
    <property type="match status" value="2"/>
</dbReference>
<keyword evidence="2" id="KW-0732">Signal</keyword>
<protein>
    <submittedName>
        <fullName evidence="3">ABC transporter substrate-binding protein</fullName>
    </submittedName>
</protein>
<proteinExistence type="predicted"/>
<comment type="caution">
    <text evidence="3">The sequence shown here is derived from an EMBL/GenBank/DDBJ whole genome shotgun (WGS) entry which is preliminary data.</text>
</comment>
<dbReference type="NCBIfam" id="NF008633">
    <property type="entry name" value="PRK11622.1"/>
    <property type="match status" value="1"/>
</dbReference>
<keyword evidence="4" id="KW-1185">Reference proteome</keyword>
<dbReference type="PANTHER" id="PTHR42779">
    <property type="entry name" value="PROTEIN YNJB"/>
    <property type="match status" value="1"/>
</dbReference>
<evidence type="ECO:0000256" key="1">
    <source>
        <dbReference type="ARBA" id="ARBA00022764"/>
    </source>
</evidence>
<dbReference type="Proteomes" id="UP000215405">
    <property type="component" value="Unassembled WGS sequence"/>
</dbReference>
<dbReference type="SUPFAM" id="SSF53850">
    <property type="entry name" value="Periplasmic binding protein-like II"/>
    <property type="match status" value="1"/>
</dbReference>
<evidence type="ECO:0000313" key="4">
    <source>
        <dbReference type="Proteomes" id="UP000215405"/>
    </source>
</evidence>
<dbReference type="RefSeq" id="WP_094075911.1">
    <property type="nucleotide sequence ID" value="NZ_NBYO01000001.1"/>
</dbReference>
<dbReference type="AlphaFoldDB" id="A0A231V1F4"/>
<feature type="signal peptide" evidence="2">
    <location>
        <begin position="1"/>
        <end position="26"/>
    </location>
</feature>
<accession>A0A231V1F4</accession>
<gene>
    <name evidence="3" type="ORF">B7H23_03110</name>
</gene>
<feature type="chain" id="PRO_5012895573" evidence="2">
    <location>
        <begin position="27"/>
        <end position="414"/>
    </location>
</feature>